<dbReference type="InParanoid" id="A0A517SIS3"/>
<dbReference type="Pfam" id="PF00534">
    <property type="entry name" value="Glycos_transf_1"/>
    <property type="match status" value="1"/>
</dbReference>
<keyword evidence="3" id="KW-0328">Glycosyltransferase</keyword>
<proteinExistence type="predicted"/>
<reference evidence="3 4" key="1">
    <citation type="submission" date="2019-02" db="EMBL/GenBank/DDBJ databases">
        <title>Deep-cultivation of Planctomycetes and their phenomic and genomic characterization uncovers novel biology.</title>
        <authorList>
            <person name="Wiegand S."/>
            <person name="Jogler M."/>
            <person name="Boedeker C."/>
            <person name="Pinto D."/>
            <person name="Vollmers J."/>
            <person name="Rivas-Marin E."/>
            <person name="Kohn T."/>
            <person name="Peeters S.H."/>
            <person name="Heuer A."/>
            <person name="Rast P."/>
            <person name="Oberbeckmann S."/>
            <person name="Bunk B."/>
            <person name="Jeske O."/>
            <person name="Meyerdierks A."/>
            <person name="Storesund J.E."/>
            <person name="Kallscheuer N."/>
            <person name="Luecker S."/>
            <person name="Lage O.M."/>
            <person name="Pohl T."/>
            <person name="Merkel B.J."/>
            <person name="Hornburger P."/>
            <person name="Mueller R.-W."/>
            <person name="Bruemmer F."/>
            <person name="Labrenz M."/>
            <person name="Spormann A.M."/>
            <person name="Op den Camp H."/>
            <person name="Overmann J."/>
            <person name="Amann R."/>
            <person name="Jetten M.S.M."/>
            <person name="Mascher T."/>
            <person name="Medema M.H."/>
            <person name="Devos D.P."/>
            <person name="Kaster A.-K."/>
            <person name="Ovreas L."/>
            <person name="Rohde M."/>
            <person name="Galperin M.Y."/>
            <person name="Jogler C."/>
        </authorList>
    </citation>
    <scope>NUCLEOTIDE SEQUENCE [LARGE SCALE GENOMIC DNA]</scope>
    <source>
        <strain evidence="3 4">Pan44</strain>
    </source>
</reference>
<feature type="domain" description="Glycosyl transferase family 1" evidence="1">
    <location>
        <begin position="177"/>
        <end position="341"/>
    </location>
</feature>
<protein>
    <submittedName>
        <fullName evidence="3">Glycosyltransferase EpsD</fullName>
        <ecNumber evidence="3">2.4.-.-</ecNumber>
    </submittedName>
</protein>
<dbReference type="GO" id="GO:0016757">
    <property type="term" value="F:glycosyltransferase activity"/>
    <property type="evidence" value="ECO:0007669"/>
    <property type="project" value="UniProtKB-KW"/>
</dbReference>
<dbReference type="OrthoDB" id="9795746at2"/>
<sequence>MLRVTFLIPTLDRSGAEKQLVLLATGLPRDRIAPEVIVLTRSGPLEDDLHRADIPVTILGKRGKFDPRTLRTLKKRLRENPPDILHSWLFAANAYGRLATPRRRAFKTVVSERCVDSWKASWQLWLDRRLISCTDALLGNSESVATFYEQQGVPRSLISVIPNAVTPPPRPTTSRAEFLNSLGFTPETKLVGVIGRLAKQKRVDDLLWGMQVLRQAEPTARMLIIGDGPERAHLQQHARDVEVADFVNFLGHRDDAASLIHHLDAFWLGSGFEGMSNSLMEAMAAGTPVIASDIPPNRELITHGVHGYLANVGDGVAFAQYSVKLFQDPALRQSLSTAARDRMQSEFSVPRMIERHAAVYEELAKGAHAQA</sequence>
<dbReference type="EMBL" id="CP036271">
    <property type="protein sequence ID" value="QDT56025.1"/>
    <property type="molecule type" value="Genomic_DNA"/>
</dbReference>
<dbReference type="Gene3D" id="3.40.50.2000">
    <property type="entry name" value="Glycogen Phosphorylase B"/>
    <property type="match status" value="2"/>
</dbReference>
<name>A0A517SIS3_9PLAN</name>
<evidence type="ECO:0000259" key="2">
    <source>
        <dbReference type="Pfam" id="PF13439"/>
    </source>
</evidence>
<feature type="domain" description="Glycosyltransferase subfamily 4-like N-terminal" evidence="2">
    <location>
        <begin position="14"/>
        <end position="165"/>
    </location>
</feature>
<dbReference type="InterPro" id="IPR028098">
    <property type="entry name" value="Glyco_trans_4-like_N"/>
</dbReference>
<dbReference type="PANTHER" id="PTHR12526">
    <property type="entry name" value="GLYCOSYLTRANSFERASE"/>
    <property type="match status" value="1"/>
</dbReference>
<dbReference type="Proteomes" id="UP000315700">
    <property type="component" value="Chromosome"/>
</dbReference>
<evidence type="ECO:0000313" key="3">
    <source>
        <dbReference type="EMBL" id="QDT56025.1"/>
    </source>
</evidence>
<dbReference type="FunCoup" id="A0A517SIS3">
    <property type="interactions" value="25"/>
</dbReference>
<evidence type="ECO:0000313" key="4">
    <source>
        <dbReference type="Proteomes" id="UP000315700"/>
    </source>
</evidence>
<dbReference type="InterPro" id="IPR001296">
    <property type="entry name" value="Glyco_trans_1"/>
</dbReference>
<keyword evidence="3" id="KW-0808">Transferase</keyword>
<dbReference type="AlphaFoldDB" id="A0A517SIS3"/>
<dbReference type="KEGG" id="ccos:Pan44_40750"/>
<dbReference type="EC" id="2.4.-.-" evidence="3"/>
<dbReference type="RefSeq" id="WP_145032745.1">
    <property type="nucleotide sequence ID" value="NZ_CP036271.1"/>
</dbReference>
<keyword evidence="4" id="KW-1185">Reference proteome</keyword>
<dbReference type="SUPFAM" id="SSF53756">
    <property type="entry name" value="UDP-Glycosyltransferase/glycogen phosphorylase"/>
    <property type="match status" value="1"/>
</dbReference>
<accession>A0A517SIS3</accession>
<gene>
    <name evidence="3" type="primary">epsD</name>
    <name evidence="3" type="ORF">Pan44_40750</name>
</gene>
<dbReference type="PANTHER" id="PTHR12526:SF638">
    <property type="entry name" value="SPORE COAT PROTEIN SA"/>
    <property type="match status" value="1"/>
</dbReference>
<dbReference type="Pfam" id="PF13439">
    <property type="entry name" value="Glyco_transf_4"/>
    <property type="match status" value="1"/>
</dbReference>
<evidence type="ECO:0000259" key="1">
    <source>
        <dbReference type="Pfam" id="PF00534"/>
    </source>
</evidence>
<organism evidence="3 4">
    <name type="scientific">Caulifigura coniformis</name>
    <dbReference type="NCBI Taxonomy" id="2527983"/>
    <lineage>
        <taxon>Bacteria</taxon>
        <taxon>Pseudomonadati</taxon>
        <taxon>Planctomycetota</taxon>
        <taxon>Planctomycetia</taxon>
        <taxon>Planctomycetales</taxon>
        <taxon>Planctomycetaceae</taxon>
        <taxon>Caulifigura</taxon>
    </lineage>
</organism>